<reference evidence="7 8" key="1">
    <citation type="submission" date="2018-05" db="EMBL/GenBank/DDBJ databases">
        <title>Genomic Encyclopedia of Type Strains, Phase IV (KMG-IV): sequencing the most valuable type-strain genomes for metagenomic binning, comparative biology and taxonomic classification.</title>
        <authorList>
            <person name="Goeker M."/>
        </authorList>
    </citation>
    <scope>NUCLEOTIDE SEQUENCE [LARGE SCALE GENOMIC DNA]</scope>
    <source>
        <strain evidence="7 8">DSM 44717</strain>
    </source>
</reference>
<comment type="caution">
    <text evidence="7">The sequence shown here is derived from an EMBL/GenBank/DDBJ whole genome shotgun (WGS) entry which is preliminary data.</text>
</comment>
<keyword evidence="3" id="KW-0813">Transport</keyword>
<evidence type="ECO:0000256" key="2">
    <source>
        <dbReference type="ARBA" id="ARBA00008814"/>
    </source>
</evidence>
<evidence type="ECO:0000313" key="8">
    <source>
        <dbReference type="Proteomes" id="UP000246410"/>
    </source>
</evidence>
<protein>
    <submittedName>
        <fullName evidence="7">Iron complex transport system substrate-binding protein</fullName>
    </submittedName>
</protein>
<dbReference type="GO" id="GO:1901678">
    <property type="term" value="P:iron coordination entity transport"/>
    <property type="evidence" value="ECO:0007669"/>
    <property type="project" value="UniProtKB-ARBA"/>
</dbReference>
<evidence type="ECO:0000256" key="4">
    <source>
        <dbReference type="ARBA" id="ARBA00022729"/>
    </source>
</evidence>
<gene>
    <name evidence="7" type="ORF">DFR69_10351</name>
</gene>
<proteinExistence type="inferred from homology"/>
<name>A0A317NQS7_9NOCA</name>
<evidence type="ECO:0000259" key="6">
    <source>
        <dbReference type="PROSITE" id="PS50983"/>
    </source>
</evidence>
<dbReference type="PROSITE" id="PS50983">
    <property type="entry name" value="FE_B12_PBP"/>
    <property type="match status" value="1"/>
</dbReference>
<evidence type="ECO:0000256" key="5">
    <source>
        <dbReference type="SAM" id="SignalP"/>
    </source>
</evidence>
<organism evidence="7 8">
    <name type="scientific">Nocardia neocaledoniensis</name>
    <dbReference type="NCBI Taxonomy" id="236511"/>
    <lineage>
        <taxon>Bacteria</taxon>
        <taxon>Bacillati</taxon>
        <taxon>Actinomycetota</taxon>
        <taxon>Actinomycetes</taxon>
        <taxon>Mycobacteriales</taxon>
        <taxon>Nocardiaceae</taxon>
        <taxon>Nocardia</taxon>
    </lineage>
</organism>
<feature type="signal peptide" evidence="5">
    <location>
        <begin position="1"/>
        <end position="25"/>
    </location>
</feature>
<dbReference type="Proteomes" id="UP000246410">
    <property type="component" value="Unassembled WGS sequence"/>
</dbReference>
<dbReference type="InterPro" id="IPR002491">
    <property type="entry name" value="ABC_transptr_periplasmic_BD"/>
</dbReference>
<accession>A0A317NQS7</accession>
<dbReference type="AlphaFoldDB" id="A0A317NQS7"/>
<comment type="subcellular location">
    <subcellularLocation>
        <location evidence="1">Cell envelope</location>
    </subcellularLocation>
</comment>
<comment type="similarity">
    <text evidence="2">Belongs to the bacterial solute-binding protein 8 family.</text>
</comment>
<dbReference type="PROSITE" id="PS51257">
    <property type="entry name" value="PROKAR_LIPOPROTEIN"/>
    <property type="match status" value="1"/>
</dbReference>
<evidence type="ECO:0000313" key="7">
    <source>
        <dbReference type="EMBL" id="PWV77455.1"/>
    </source>
</evidence>
<dbReference type="EMBL" id="QGTL01000003">
    <property type="protein sequence ID" value="PWV77455.1"/>
    <property type="molecule type" value="Genomic_DNA"/>
</dbReference>
<keyword evidence="8" id="KW-1185">Reference proteome</keyword>
<dbReference type="SUPFAM" id="SSF53807">
    <property type="entry name" value="Helical backbone' metal receptor"/>
    <property type="match status" value="1"/>
</dbReference>
<dbReference type="InterPro" id="IPR051313">
    <property type="entry name" value="Bact_iron-sidero_bind"/>
</dbReference>
<evidence type="ECO:0000256" key="3">
    <source>
        <dbReference type="ARBA" id="ARBA00022448"/>
    </source>
</evidence>
<sequence length="333" mass="35109">MSAHRMTARMRAAVALLIVAVTATAVGCGTSTSDEAADTGTRQVETAKGPITVPADPQRIVVLNGALAGFLFDLDAKVKAADPRILGVTLGAGEFPPAWAADAKEQGVEAVPSGDDLNLEFIAAQRPDLIIGGGPGFPGLQTIKNYDKLSAVAPTALVPSDLANWQDQLKTVADFVNRPEKVDTMITAYNDRVQEVKAALKVPQGAAAVMQSQADGKPVLLAPNTPLSNLLAAVGFTIDDKIEAKAGNPPRTQAGDWVTFSPELLSTVVDAPNLFVLLLDGGRDIPQLKADPALAILPAFQQNQVYELPAASKRPDYRQAMATLDLLAERFKK</sequence>
<feature type="domain" description="Fe/B12 periplasmic-binding" evidence="6">
    <location>
        <begin position="59"/>
        <end position="333"/>
    </location>
</feature>
<feature type="chain" id="PRO_5039233081" evidence="5">
    <location>
        <begin position="26"/>
        <end position="333"/>
    </location>
</feature>
<evidence type="ECO:0000256" key="1">
    <source>
        <dbReference type="ARBA" id="ARBA00004196"/>
    </source>
</evidence>
<dbReference type="PANTHER" id="PTHR30532:SF24">
    <property type="entry name" value="FERRIC ENTEROBACTIN-BINDING PERIPLASMIC PROTEIN FEPB"/>
    <property type="match status" value="1"/>
</dbReference>
<keyword evidence="4 5" id="KW-0732">Signal</keyword>
<dbReference type="Pfam" id="PF01497">
    <property type="entry name" value="Peripla_BP_2"/>
    <property type="match status" value="1"/>
</dbReference>
<dbReference type="PANTHER" id="PTHR30532">
    <property type="entry name" value="IRON III DICITRATE-BINDING PERIPLASMIC PROTEIN"/>
    <property type="match status" value="1"/>
</dbReference>
<dbReference type="RefSeq" id="WP_244198167.1">
    <property type="nucleotide sequence ID" value="NZ_QGTL01000003.1"/>
</dbReference>
<dbReference type="Gene3D" id="3.40.50.1980">
    <property type="entry name" value="Nitrogenase molybdenum iron protein domain"/>
    <property type="match status" value="2"/>
</dbReference>
<dbReference type="GO" id="GO:0030288">
    <property type="term" value="C:outer membrane-bounded periplasmic space"/>
    <property type="evidence" value="ECO:0007669"/>
    <property type="project" value="TreeGrafter"/>
</dbReference>